<keyword evidence="3" id="KW-1185">Reference proteome</keyword>
<protein>
    <submittedName>
        <fullName evidence="2">Nucleoside-diphosphate-sugar epimerase</fullName>
    </submittedName>
</protein>
<evidence type="ECO:0000313" key="3">
    <source>
        <dbReference type="Proteomes" id="UP000316778"/>
    </source>
</evidence>
<dbReference type="Proteomes" id="UP000316778">
    <property type="component" value="Unassembled WGS sequence"/>
</dbReference>
<gene>
    <name evidence="2" type="ORF">LX66_5177</name>
</gene>
<dbReference type="InterPro" id="IPR050177">
    <property type="entry name" value="Lipid_A_modif_metabolic_enz"/>
</dbReference>
<dbReference type="RefSeq" id="WP_145718827.1">
    <property type="nucleotide sequence ID" value="NZ_BAAAFY010000006.1"/>
</dbReference>
<dbReference type="OrthoDB" id="1490291at2"/>
<accession>A0A562SN86</accession>
<evidence type="ECO:0000259" key="1">
    <source>
        <dbReference type="Pfam" id="PF01370"/>
    </source>
</evidence>
<dbReference type="InterPro" id="IPR001509">
    <property type="entry name" value="Epimerase_deHydtase"/>
</dbReference>
<comment type="caution">
    <text evidence="2">The sequence shown here is derived from an EMBL/GenBank/DDBJ whole genome shotgun (WGS) entry which is preliminary data.</text>
</comment>
<dbReference type="InterPro" id="IPR036291">
    <property type="entry name" value="NAD(P)-bd_dom_sf"/>
</dbReference>
<dbReference type="Gene3D" id="3.40.50.720">
    <property type="entry name" value="NAD(P)-binding Rossmann-like Domain"/>
    <property type="match status" value="1"/>
</dbReference>
<dbReference type="EMBL" id="VLLG01000006">
    <property type="protein sequence ID" value="TWI82603.1"/>
    <property type="molecule type" value="Genomic_DNA"/>
</dbReference>
<dbReference type="PANTHER" id="PTHR43245">
    <property type="entry name" value="BIFUNCTIONAL POLYMYXIN RESISTANCE PROTEIN ARNA"/>
    <property type="match status" value="1"/>
</dbReference>
<sequence length="374" mass="42192">MNADNSTSRTIPKDVILVSGSSGLIGSRLIRRLAPAYQMIGLDRAGDPYPPKEAECICFDITSEKSIRQAMERVCYGYGNHIASVIHLAAYYDFSGKPSPLYEEITVKGTEKFLNVLKDFDVAQFIFSSTNLIYKPSAPGQKIAEDCPLAPNWDYPESKIDTERIIHEKRGKTKATILRLAGVYDDEGHSIPISHQIQRIFERQFTSHFYSGDTSHGNVFLHMEDLLDAIEKSVNKRKDLPDDIAINIGEPVTPSYEQLQKTIGKLIHGEDWETYEVPKPLAKIGAWSMDLFGDPFIKPWMIDRADDHYELDISRAKKLLGWTPNHSLIDSLPEIIAKLKADPVAWYKKNHLELPSRLESQEPAGQESGSTHKH</sequence>
<proteinExistence type="predicted"/>
<dbReference type="SUPFAM" id="SSF51735">
    <property type="entry name" value="NAD(P)-binding Rossmann-fold domains"/>
    <property type="match status" value="1"/>
</dbReference>
<evidence type="ECO:0000313" key="2">
    <source>
        <dbReference type="EMBL" id="TWI82603.1"/>
    </source>
</evidence>
<organism evidence="2 3">
    <name type="scientific">Chitinophaga japonensis</name>
    <name type="common">Flexibacter japonensis</name>
    <dbReference type="NCBI Taxonomy" id="104662"/>
    <lineage>
        <taxon>Bacteria</taxon>
        <taxon>Pseudomonadati</taxon>
        <taxon>Bacteroidota</taxon>
        <taxon>Chitinophagia</taxon>
        <taxon>Chitinophagales</taxon>
        <taxon>Chitinophagaceae</taxon>
        <taxon>Chitinophaga</taxon>
    </lineage>
</organism>
<reference evidence="2 3" key="1">
    <citation type="journal article" date="2013" name="Stand. Genomic Sci.">
        <title>Genomic Encyclopedia of Type Strains, Phase I: The one thousand microbial genomes (KMG-I) project.</title>
        <authorList>
            <person name="Kyrpides N.C."/>
            <person name="Woyke T."/>
            <person name="Eisen J.A."/>
            <person name="Garrity G."/>
            <person name="Lilburn T.G."/>
            <person name="Beck B.J."/>
            <person name="Whitman W.B."/>
            <person name="Hugenholtz P."/>
            <person name="Klenk H.P."/>
        </authorList>
    </citation>
    <scope>NUCLEOTIDE SEQUENCE [LARGE SCALE GENOMIC DNA]</scope>
    <source>
        <strain evidence="2 3">DSM 13484</strain>
    </source>
</reference>
<name>A0A562SN86_CHIJA</name>
<dbReference type="Pfam" id="PF01370">
    <property type="entry name" value="Epimerase"/>
    <property type="match status" value="1"/>
</dbReference>
<feature type="domain" description="NAD-dependent epimerase/dehydratase" evidence="1">
    <location>
        <begin position="16"/>
        <end position="249"/>
    </location>
</feature>
<dbReference type="AlphaFoldDB" id="A0A562SN86"/>